<comment type="caution">
    <text evidence="4">The sequence shown here is derived from an EMBL/GenBank/DDBJ whole genome shotgun (WGS) entry which is preliminary data.</text>
</comment>
<feature type="coiled-coil region" evidence="2">
    <location>
        <begin position="7"/>
        <end position="102"/>
    </location>
</feature>
<dbReference type="PANTHER" id="PTHR18870:SF9">
    <property type="entry name" value="PROTEIN TAG-278-RELATED"/>
    <property type="match status" value="1"/>
</dbReference>
<evidence type="ECO:0000256" key="1">
    <source>
        <dbReference type="ARBA" id="ARBA00023054"/>
    </source>
</evidence>
<feature type="compositionally biased region" description="Gly residues" evidence="3">
    <location>
        <begin position="297"/>
        <end position="306"/>
    </location>
</feature>
<evidence type="ECO:0000313" key="4">
    <source>
        <dbReference type="EMBL" id="GIQ81425.1"/>
    </source>
</evidence>
<gene>
    <name evidence="4" type="ORF">KIPB_002381</name>
</gene>
<sequence length="312" mass="35079">MEAEGQVQLCRRDIDTLNQDKARLSQQKRALELRCNGLEVDVRAHANRVSELDDSLARARLQLEEERAALMSQSQQEIDRLLAEHEAELDSINREYTGAVDTLQQAAVTAREASAERERALRADIREWELRYADRESRPEDLEMVRRLRREVEEKDRMLEQAVSDMRFYKLELKNREENYNKTFSRRPNAGVMQVVKPKGRGADRGRGQGGRSSGGMTGMGGIGGEPLGMEGLPPLGSRGSGARGGDREREREMGMRERSRSDLRSGRGSKEPSPRERQSSVGSEKPKLVRFEHSTGGTGRHGGSRPGSHND</sequence>
<evidence type="ECO:0000313" key="5">
    <source>
        <dbReference type="Proteomes" id="UP000265618"/>
    </source>
</evidence>
<feature type="region of interest" description="Disordered" evidence="3">
    <location>
        <begin position="192"/>
        <end position="312"/>
    </location>
</feature>
<feature type="compositionally biased region" description="Gly residues" evidence="3">
    <location>
        <begin position="208"/>
        <end position="227"/>
    </location>
</feature>
<keyword evidence="1 2" id="KW-0175">Coiled coil</keyword>
<evidence type="ECO:0000256" key="2">
    <source>
        <dbReference type="SAM" id="Coils"/>
    </source>
</evidence>
<accession>A0A9K3CSD5</accession>
<keyword evidence="5" id="KW-1185">Reference proteome</keyword>
<organism evidence="4 5">
    <name type="scientific">Kipferlia bialata</name>
    <dbReference type="NCBI Taxonomy" id="797122"/>
    <lineage>
        <taxon>Eukaryota</taxon>
        <taxon>Metamonada</taxon>
        <taxon>Carpediemonas-like organisms</taxon>
        <taxon>Kipferlia</taxon>
    </lineage>
</organism>
<dbReference type="PANTHER" id="PTHR18870">
    <property type="entry name" value="PROTEIN TAG-278-RELATED"/>
    <property type="match status" value="1"/>
</dbReference>
<reference evidence="4 5" key="1">
    <citation type="journal article" date="2018" name="PLoS ONE">
        <title>The draft genome of Kipferlia bialata reveals reductive genome evolution in fornicate parasites.</title>
        <authorList>
            <person name="Tanifuji G."/>
            <person name="Takabayashi S."/>
            <person name="Kume K."/>
            <person name="Takagi M."/>
            <person name="Nakayama T."/>
            <person name="Kamikawa R."/>
            <person name="Inagaki Y."/>
            <person name="Hashimoto T."/>
        </authorList>
    </citation>
    <scope>NUCLEOTIDE SEQUENCE [LARGE SCALE GENOMIC DNA]</scope>
    <source>
        <strain evidence="4">NY0173</strain>
    </source>
</reference>
<feature type="compositionally biased region" description="Basic and acidic residues" evidence="3">
    <location>
        <begin position="245"/>
        <end position="294"/>
    </location>
</feature>
<feature type="compositionally biased region" description="Low complexity" evidence="3">
    <location>
        <begin position="228"/>
        <end position="238"/>
    </location>
</feature>
<protein>
    <submittedName>
        <fullName evidence="4">FAM184 family protein</fullName>
    </submittedName>
</protein>
<evidence type="ECO:0000256" key="3">
    <source>
        <dbReference type="SAM" id="MobiDB-lite"/>
    </source>
</evidence>
<name>A0A9K3CSD5_9EUKA</name>
<feature type="coiled-coil region" evidence="2">
    <location>
        <begin position="145"/>
        <end position="179"/>
    </location>
</feature>
<proteinExistence type="predicted"/>
<dbReference type="OrthoDB" id="2279155at2759"/>
<dbReference type="Proteomes" id="UP000265618">
    <property type="component" value="Unassembled WGS sequence"/>
</dbReference>
<dbReference type="EMBL" id="BDIP01000389">
    <property type="protein sequence ID" value="GIQ81425.1"/>
    <property type="molecule type" value="Genomic_DNA"/>
</dbReference>
<dbReference type="AlphaFoldDB" id="A0A9K3CSD5"/>